<sequence length="68" mass="8113">MKWLRGLFLVFQAALREFERHRAEAKQIRRENRANEIKADPDDAAADRVSACWPGVSHSHRWRSQRQR</sequence>
<dbReference type="EMBL" id="BAABJZ010000016">
    <property type="protein sequence ID" value="GAA4879912.1"/>
    <property type="molecule type" value="Genomic_DNA"/>
</dbReference>
<dbReference type="Proteomes" id="UP001499988">
    <property type="component" value="Unassembled WGS sequence"/>
</dbReference>
<dbReference type="RefSeq" id="WP_345334493.1">
    <property type="nucleotide sequence ID" value="NZ_BAABJZ010000016.1"/>
</dbReference>
<accession>A0ABP9EL16</accession>
<reference evidence="2" key="1">
    <citation type="journal article" date="2019" name="Int. J. Syst. Evol. Microbiol.">
        <title>The Global Catalogue of Microorganisms (GCM) 10K type strain sequencing project: providing services to taxonomists for standard genome sequencing and annotation.</title>
        <authorList>
            <consortium name="The Broad Institute Genomics Platform"/>
            <consortium name="The Broad Institute Genome Sequencing Center for Infectious Disease"/>
            <person name="Wu L."/>
            <person name="Ma J."/>
        </authorList>
    </citation>
    <scope>NUCLEOTIDE SEQUENCE [LARGE SCALE GENOMIC DNA]</scope>
    <source>
        <strain evidence="2">JCM 18401</strain>
    </source>
</reference>
<evidence type="ECO:0000313" key="2">
    <source>
        <dbReference type="Proteomes" id="UP001499988"/>
    </source>
</evidence>
<organism evidence="1 2">
    <name type="scientific">Ferrimonas pelagia</name>
    <dbReference type="NCBI Taxonomy" id="1177826"/>
    <lineage>
        <taxon>Bacteria</taxon>
        <taxon>Pseudomonadati</taxon>
        <taxon>Pseudomonadota</taxon>
        <taxon>Gammaproteobacteria</taxon>
        <taxon>Alteromonadales</taxon>
        <taxon>Ferrimonadaceae</taxon>
        <taxon>Ferrimonas</taxon>
    </lineage>
</organism>
<evidence type="ECO:0000313" key="1">
    <source>
        <dbReference type="EMBL" id="GAA4879912.1"/>
    </source>
</evidence>
<keyword evidence="2" id="KW-1185">Reference proteome</keyword>
<name>A0ABP9EL16_9GAMM</name>
<proteinExistence type="predicted"/>
<protein>
    <submittedName>
        <fullName evidence="1">Uncharacterized protein</fullName>
    </submittedName>
</protein>
<comment type="caution">
    <text evidence="1">The sequence shown here is derived from an EMBL/GenBank/DDBJ whole genome shotgun (WGS) entry which is preliminary data.</text>
</comment>
<gene>
    <name evidence="1" type="ORF">GCM10023333_12530</name>
</gene>